<dbReference type="InterPro" id="IPR016035">
    <property type="entry name" value="Acyl_Trfase/lysoPLipase"/>
</dbReference>
<feature type="active site" description="Proton acceptor" evidence="3">
    <location>
        <position position="186"/>
    </location>
</feature>
<feature type="active site" description="Nucleophile" evidence="3">
    <location>
        <position position="47"/>
    </location>
</feature>
<dbReference type="EMBL" id="SLUB01000009">
    <property type="protein sequence ID" value="THE13458.1"/>
    <property type="molecule type" value="Genomic_DNA"/>
</dbReference>
<dbReference type="PANTHER" id="PTHR32176:SF92">
    <property type="entry name" value="XYLOSE ISOMERASE"/>
    <property type="match status" value="1"/>
</dbReference>
<evidence type="ECO:0000313" key="6">
    <source>
        <dbReference type="Proteomes" id="UP000306477"/>
    </source>
</evidence>
<dbReference type="NCBIfam" id="NF041079">
    <property type="entry name" value="CBASS_lipase"/>
    <property type="match status" value="1"/>
</dbReference>
<evidence type="ECO:0000256" key="1">
    <source>
        <dbReference type="ARBA" id="ARBA00010240"/>
    </source>
</evidence>
<feature type="domain" description="PNPLA" evidence="4">
    <location>
        <begin position="10"/>
        <end position="199"/>
    </location>
</feature>
<dbReference type="RefSeq" id="WP_136378997.1">
    <property type="nucleotide sequence ID" value="NZ_SLUB01000009.1"/>
</dbReference>
<dbReference type="OrthoDB" id="9807112at2"/>
<dbReference type="Gene3D" id="3.40.1090.10">
    <property type="entry name" value="Cytosolic phospholipase A2 catalytic domain"/>
    <property type="match status" value="1"/>
</dbReference>
<protein>
    <submittedName>
        <fullName evidence="5">Patatin</fullName>
    </submittedName>
</protein>
<sequence>MRNEENFKILSIDGGGIKGLYSAVILADFEEKYGKLSKHFDLICGTSTGGIIALALAAGIPAKEIVNLYIEYGPKIFPYRTKPFRFWGMIKQAFFSSKYPESRLREALTNVFGNKTLAECETNVLIPVSNITTGLPRIIKNDHSPNLTLDNGHTLVDVALATTAAPTYFPIQSITTMPNPEHQFVDGGLFANNPSLHGIQEAYRYFINKPDTNYKKYSLFSIPTLHENFSYKRRLKVFKRPVILWGTKLLPLMMDLLSVSTDFHIKYLNETLKGNYLRISTPILTKKENKLIALDKSSKKSLDLLIKKGHQSAIEYINSSEIQEFFNQNNKLGE</sequence>
<dbReference type="Pfam" id="PF01734">
    <property type="entry name" value="Patatin"/>
    <property type="match status" value="1"/>
</dbReference>
<keyword evidence="2 3" id="KW-0443">Lipid metabolism</keyword>
<dbReference type="GO" id="GO:0047372">
    <property type="term" value="F:monoacylglycerol lipase activity"/>
    <property type="evidence" value="ECO:0007669"/>
    <property type="project" value="TreeGrafter"/>
</dbReference>
<feature type="short sequence motif" description="GXSXG" evidence="3">
    <location>
        <begin position="45"/>
        <end position="49"/>
    </location>
</feature>
<name>A0A4S3PUU8_9BACI</name>
<evidence type="ECO:0000256" key="3">
    <source>
        <dbReference type="PROSITE-ProRule" id="PRU01161"/>
    </source>
</evidence>
<accession>A0A4S3PUU8</accession>
<feature type="short sequence motif" description="GXGXXG" evidence="3">
    <location>
        <begin position="14"/>
        <end position="19"/>
    </location>
</feature>
<comment type="caution">
    <text evidence="5">The sequence shown here is derived from an EMBL/GenBank/DDBJ whole genome shotgun (WGS) entry which is preliminary data.</text>
</comment>
<dbReference type="GO" id="GO:0016042">
    <property type="term" value="P:lipid catabolic process"/>
    <property type="evidence" value="ECO:0007669"/>
    <property type="project" value="UniProtKB-UniRule"/>
</dbReference>
<evidence type="ECO:0000313" key="5">
    <source>
        <dbReference type="EMBL" id="THE13458.1"/>
    </source>
</evidence>
<dbReference type="SUPFAM" id="SSF52151">
    <property type="entry name" value="FabD/lysophospholipase-like"/>
    <property type="match status" value="1"/>
</dbReference>
<dbReference type="GO" id="GO:0004620">
    <property type="term" value="F:phospholipase activity"/>
    <property type="evidence" value="ECO:0007669"/>
    <property type="project" value="TreeGrafter"/>
</dbReference>
<feature type="short sequence motif" description="DGA/G" evidence="3">
    <location>
        <begin position="186"/>
        <end position="188"/>
    </location>
</feature>
<keyword evidence="6" id="KW-1185">Reference proteome</keyword>
<dbReference type="AlphaFoldDB" id="A0A4S3PUU8"/>
<proteinExistence type="inferred from homology"/>
<dbReference type="Proteomes" id="UP000306477">
    <property type="component" value="Unassembled WGS sequence"/>
</dbReference>
<dbReference type="CDD" id="cd07199">
    <property type="entry name" value="Pat17_PNPLA8_PNPLA9_like"/>
    <property type="match status" value="1"/>
</dbReference>
<organism evidence="5 6">
    <name type="scientific">Bacillus timonensis</name>
    <dbReference type="NCBI Taxonomy" id="1033734"/>
    <lineage>
        <taxon>Bacteria</taxon>
        <taxon>Bacillati</taxon>
        <taxon>Bacillota</taxon>
        <taxon>Bacilli</taxon>
        <taxon>Bacillales</taxon>
        <taxon>Bacillaceae</taxon>
        <taxon>Bacillus</taxon>
    </lineage>
</organism>
<dbReference type="PROSITE" id="PS51635">
    <property type="entry name" value="PNPLA"/>
    <property type="match status" value="1"/>
</dbReference>
<keyword evidence="3" id="KW-0442">Lipid degradation</keyword>
<gene>
    <name evidence="5" type="ORF">E1I69_07535</name>
</gene>
<reference evidence="5 6" key="1">
    <citation type="journal article" date="2019" name="Indoor Air">
        <title>Impacts of indoor surface finishes on bacterial viability.</title>
        <authorList>
            <person name="Hu J."/>
            <person name="Maamar S.B."/>
            <person name="Glawe A.J."/>
            <person name="Gottel N."/>
            <person name="Gilbert J.A."/>
            <person name="Hartmann E.M."/>
        </authorList>
    </citation>
    <scope>NUCLEOTIDE SEQUENCE [LARGE SCALE GENOMIC DNA]</scope>
    <source>
        <strain evidence="5 6">AF060A6</strain>
    </source>
</reference>
<dbReference type="InterPro" id="IPR002641">
    <property type="entry name" value="PNPLA_dom"/>
</dbReference>
<evidence type="ECO:0000256" key="2">
    <source>
        <dbReference type="ARBA" id="ARBA00023098"/>
    </source>
</evidence>
<keyword evidence="3" id="KW-0378">Hydrolase</keyword>
<evidence type="ECO:0000259" key="4">
    <source>
        <dbReference type="PROSITE" id="PS51635"/>
    </source>
</evidence>
<comment type="similarity">
    <text evidence="1">Belongs to the patatin family.</text>
</comment>
<dbReference type="PANTHER" id="PTHR32176">
    <property type="entry name" value="XYLOSE ISOMERASE"/>
    <property type="match status" value="1"/>
</dbReference>